<dbReference type="GO" id="GO:0101005">
    <property type="term" value="F:deubiquitinase activity"/>
    <property type="evidence" value="ECO:0007669"/>
    <property type="project" value="UniProtKB-ARBA"/>
</dbReference>
<reference evidence="7" key="1">
    <citation type="journal article" date="2023" name="bioRxiv">
        <title>Improved chromosome-level genome assembly for marigold (Tagetes erecta).</title>
        <authorList>
            <person name="Jiang F."/>
            <person name="Yuan L."/>
            <person name="Wang S."/>
            <person name="Wang H."/>
            <person name="Xu D."/>
            <person name="Wang A."/>
            <person name="Fan W."/>
        </authorList>
    </citation>
    <scope>NUCLEOTIDE SEQUENCE</scope>
    <source>
        <strain evidence="7">WSJ</strain>
        <tissue evidence="7">Leaf</tissue>
    </source>
</reference>
<organism evidence="7 8">
    <name type="scientific">Tagetes erecta</name>
    <name type="common">African marigold</name>
    <dbReference type="NCBI Taxonomy" id="13708"/>
    <lineage>
        <taxon>Eukaryota</taxon>
        <taxon>Viridiplantae</taxon>
        <taxon>Streptophyta</taxon>
        <taxon>Embryophyta</taxon>
        <taxon>Tracheophyta</taxon>
        <taxon>Spermatophyta</taxon>
        <taxon>Magnoliopsida</taxon>
        <taxon>eudicotyledons</taxon>
        <taxon>Gunneridae</taxon>
        <taxon>Pentapetalae</taxon>
        <taxon>asterids</taxon>
        <taxon>campanulids</taxon>
        <taxon>Asterales</taxon>
        <taxon>Asteraceae</taxon>
        <taxon>Asteroideae</taxon>
        <taxon>Heliantheae alliance</taxon>
        <taxon>Tageteae</taxon>
        <taxon>Tagetes</taxon>
    </lineage>
</organism>
<dbReference type="GO" id="GO:0006508">
    <property type="term" value="P:proteolysis"/>
    <property type="evidence" value="ECO:0007669"/>
    <property type="project" value="UniProtKB-KW"/>
</dbReference>
<comment type="caution">
    <text evidence="7">The sequence shown here is derived from an EMBL/GenBank/DDBJ whole genome shotgun (WGS) entry which is preliminary data.</text>
</comment>
<evidence type="ECO:0000259" key="6">
    <source>
        <dbReference type="Pfam" id="PF12436"/>
    </source>
</evidence>
<dbReference type="Pfam" id="PF12436">
    <property type="entry name" value="USP7_ICP0_bdg"/>
    <property type="match status" value="1"/>
</dbReference>
<name>A0AAD8L509_TARER</name>
<keyword evidence="8" id="KW-1185">Reference proteome</keyword>
<evidence type="ECO:0000313" key="8">
    <source>
        <dbReference type="Proteomes" id="UP001229421"/>
    </source>
</evidence>
<evidence type="ECO:0000256" key="3">
    <source>
        <dbReference type="ARBA" id="ARBA00022786"/>
    </source>
</evidence>
<dbReference type="AlphaFoldDB" id="A0AAD8L509"/>
<evidence type="ECO:0000313" key="7">
    <source>
        <dbReference type="EMBL" id="KAK1431380.1"/>
    </source>
</evidence>
<keyword evidence="2" id="KW-0645">Protease</keyword>
<keyword evidence="3" id="KW-0833">Ubl conjugation pathway</keyword>
<dbReference type="Gene3D" id="3.10.20.90">
    <property type="entry name" value="Phosphatidylinositol 3-kinase Catalytic Subunit, Chain A, domain 1"/>
    <property type="match status" value="1"/>
</dbReference>
<evidence type="ECO:0000256" key="5">
    <source>
        <dbReference type="ARBA" id="ARBA00022807"/>
    </source>
</evidence>
<dbReference type="GO" id="GO:0005634">
    <property type="term" value="C:nucleus"/>
    <property type="evidence" value="ECO:0007669"/>
    <property type="project" value="UniProtKB-ARBA"/>
</dbReference>
<dbReference type="InterPro" id="IPR024729">
    <property type="entry name" value="USP7_ICP0-binding_dom"/>
</dbReference>
<comment type="similarity">
    <text evidence="1">Belongs to the peptidase C19 family.</text>
</comment>
<sequence>MTYIFLTTKGRRVACSWVGQLRETSSKTNNFELKLFLEVEIGQDSWPVPPPAKTKNKIMLFFKLYDPSKEELRYVGRLWVEHTGKPKDMLTRINKLAGFAPSQEIELFEEVKFQPIVMCEPVNKALPFNASLIEDGDIICFQKLLQAGTETYRYPDVPSFLEHVHNRQNRDV</sequence>
<keyword evidence="4" id="KW-0378">Hydrolase</keyword>
<evidence type="ECO:0000256" key="4">
    <source>
        <dbReference type="ARBA" id="ARBA00022801"/>
    </source>
</evidence>
<dbReference type="FunFam" id="3.10.20.90:FF:000050">
    <property type="entry name" value="Ubiquitin carboxyl-terminal hydrolase 13"/>
    <property type="match status" value="1"/>
</dbReference>
<protein>
    <recommendedName>
        <fullName evidence="6">Ubiquitin carboxyl-terminal hydrolase 7 ICP0-binding domain-containing protein</fullName>
    </recommendedName>
</protein>
<dbReference type="GO" id="GO:0008234">
    <property type="term" value="F:cysteine-type peptidase activity"/>
    <property type="evidence" value="ECO:0007669"/>
    <property type="project" value="UniProtKB-KW"/>
</dbReference>
<proteinExistence type="inferred from homology"/>
<accession>A0AAD8L509</accession>
<evidence type="ECO:0000256" key="2">
    <source>
        <dbReference type="ARBA" id="ARBA00022670"/>
    </source>
</evidence>
<dbReference type="EMBL" id="JAUHHV010000002">
    <property type="protein sequence ID" value="KAK1431380.1"/>
    <property type="molecule type" value="Genomic_DNA"/>
</dbReference>
<gene>
    <name evidence="7" type="ORF">QVD17_07837</name>
</gene>
<evidence type="ECO:0000256" key="1">
    <source>
        <dbReference type="ARBA" id="ARBA00009085"/>
    </source>
</evidence>
<feature type="domain" description="Ubiquitin carboxyl-terminal hydrolase 7 ICP0-binding" evidence="6">
    <location>
        <begin position="18"/>
        <end position="168"/>
    </location>
</feature>
<dbReference type="Proteomes" id="UP001229421">
    <property type="component" value="Unassembled WGS sequence"/>
</dbReference>
<keyword evidence="5" id="KW-0788">Thiol protease</keyword>